<dbReference type="InterPro" id="IPR004628">
    <property type="entry name" value="Man_deHydtase"/>
</dbReference>
<dbReference type="Pfam" id="PF03786">
    <property type="entry name" value="UxuA"/>
    <property type="match status" value="1"/>
</dbReference>
<dbReference type="UniPathway" id="UPA00246"/>
<accession>A0A1G4G3Y8</accession>
<keyword evidence="7 9" id="KW-0464">Manganese</keyword>
<keyword evidence="8 9" id="KW-0456">Lyase</keyword>
<organism evidence="10 11">
    <name type="scientific">Petrimonas mucosa</name>
    <dbReference type="NCBI Taxonomy" id="1642646"/>
    <lineage>
        <taxon>Bacteria</taxon>
        <taxon>Pseudomonadati</taxon>
        <taxon>Bacteroidota</taxon>
        <taxon>Bacteroidia</taxon>
        <taxon>Bacteroidales</taxon>
        <taxon>Dysgonomonadaceae</taxon>
        <taxon>Petrimonas</taxon>
    </lineage>
</organism>
<evidence type="ECO:0000256" key="7">
    <source>
        <dbReference type="ARBA" id="ARBA00023211"/>
    </source>
</evidence>
<proteinExistence type="inferred from homology"/>
<evidence type="ECO:0000256" key="3">
    <source>
        <dbReference type="ARBA" id="ARBA00004892"/>
    </source>
</evidence>
<dbReference type="NCBIfam" id="NF003027">
    <property type="entry name" value="PRK03906.1"/>
    <property type="match status" value="1"/>
</dbReference>
<dbReference type="KEGG" id="pmuc:ING2E5A_0408"/>
<evidence type="ECO:0000256" key="5">
    <source>
        <dbReference type="ARBA" id="ARBA00012927"/>
    </source>
</evidence>
<evidence type="ECO:0000256" key="2">
    <source>
        <dbReference type="ARBA" id="ARBA00002713"/>
    </source>
</evidence>
<dbReference type="PIRSF" id="PIRSF016049">
    <property type="entry name" value="Man_dehyd"/>
    <property type="match status" value="1"/>
</dbReference>
<dbReference type="PANTHER" id="PTHR30387">
    <property type="entry name" value="MANNONATE DEHYDRATASE"/>
    <property type="match status" value="1"/>
</dbReference>
<evidence type="ECO:0000256" key="9">
    <source>
        <dbReference type="HAMAP-Rule" id="MF_00106"/>
    </source>
</evidence>
<dbReference type="GO" id="GO:0030145">
    <property type="term" value="F:manganese ion binding"/>
    <property type="evidence" value="ECO:0007669"/>
    <property type="project" value="TreeGrafter"/>
</dbReference>
<comment type="cofactor">
    <cofactor evidence="9">
        <name>Fe(2+)</name>
        <dbReference type="ChEBI" id="CHEBI:29033"/>
    </cofactor>
    <cofactor evidence="9">
        <name>Mn(2+)</name>
        <dbReference type="ChEBI" id="CHEBI:29035"/>
    </cofactor>
</comment>
<dbReference type="EC" id="4.2.1.8" evidence="5 9"/>
<dbReference type="EMBL" id="LT608328">
    <property type="protein sequence ID" value="SCM55480.1"/>
    <property type="molecule type" value="Genomic_DNA"/>
</dbReference>
<dbReference type="InterPro" id="IPR036237">
    <property type="entry name" value="Xyl_isomerase-like_sf"/>
</dbReference>
<comment type="catalytic activity">
    <reaction evidence="1 9">
        <text>D-mannonate = 2-dehydro-3-deoxy-D-gluconate + H2O</text>
        <dbReference type="Rhea" id="RHEA:20097"/>
        <dbReference type="ChEBI" id="CHEBI:15377"/>
        <dbReference type="ChEBI" id="CHEBI:17767"/>
        <dbReference type="ChEBI" id="CHEBI:57990"/>
        <dbReference type="EC" id="4.2.1.8"/>
    </reaction>
</comment>
<dbReference type="NCBIfam" id="TIGR00695">
    <property type="entry name" value="uxuA"/>
    <property type="match status" value="1"/>
</dbReference>
<dbReference type="AlphaFoldDB" id="A0A1G4G3Y8"/>
<reference evidence="10 11" key="1">
    <citation type="submission" date="2016-08" db="EMBL/GenBank/DDBJ databases">
        <authorList>
            <person name="Seilhamer J.J."/>
        </authorList>
    </citation>
    <scope>NUCLEOTIDE SEQUENCE [LARGE SCALE GENOMIC DNA]</scope>
    <source>
        <strain evidence="10">ING2-E5A</strain>
    </source>
</reference>
<name>A0A1G4G3Y8_9BACT</name>
<dbReference type="Gene3D" id="3.20.20.150">
    <property type="entry name" value="Divalent-metal-dependent TIM barrel enzymes"/>
    <property type="match status" value="1"/>
</dbReference>
<dbReference type="HAMAP" id="MF_00106">
    <property type="entry name" value="UxuA"/>
    <property type="match status" value="1"/>
</dbReference>
<protein>
    <recommendedName>
        <fullName evidence="5 9">Mannonate dehydratase</fullName>
        <ecNumber evidence="5 9">4.2.1.8</ecNumber>
    </recommendedName>
    <alternativeName>
        <fullName evidence="9">D-mannonate hydro-lyase</fullName>
    </alternativeName>
</protein>
<dbReference type="SUPFAM" id="SSF51658">
    <property type="entry name" value="Xylose isomerase-like"/>
    <property type="match status" value="1"/>
</dbReference>
<evidence type="ECO:0000256" key="4">
    <source>
        <dbReference type="ARBA" id="ARBA00007389"/>
    </source>
</evidence>
<keyword evidence="11" id="KW-1185">Reference proteome</keyword>
<evidence type="ECO:0000313" key="11">
    <source>
        <dbReference type="Proteomes" id="UP000178485"/>
    </source>
</evidence>
<dbReference type="GO" id="GO:0008198">
    <property type="term" value="F:ferrous iron binding"/>
    <property type="evidence" value="ECO:0007669"/>
    <property type="project" value="TreeGrafter"/>
</dbReference>
<evidence type="ECO:0000256" key="1">
    <source>
        <dbReference type="ARBA" id="ARBA00001794"/>
    </source>
</evidence>
<evidence type="ECO:0000256" key="6">
    <source>
        <dbReference type="ARBA" id="ARBA00023004"/>
    </source>
</evidence>
<dbReference type="PANTHER" id="PTHR30387:SF2">
    <property type="entry name" value="MANNONATE DEHYDRATASE"/>
    <property type="match status" value="1"/>
</dbReference>
<dbReference type="STRING" id="1642646.ING2E5A_0408"/>
<dbReference type="Proteomes" id="UP000178485">
    <property type="component" value="Chromosome i"/>
</dbReference>
<comment type="function">
    <text evidence="2 9">Catalyzes the dehydration of D-mannonate.</text>
</comment>
<dbReference type="GO" id="GO:0008927">
    <property type="term" value="F:mannonate dehydratase activity"/>
    <property type="evidence" value="ECO:0007669"/>
    <property type="project" value="UniProtKB-UniRule"/>
</dbReference>
<dbReference type="GO" id="GO:0042840">
    <property type="term" value="P:D-glucuronate catabolic process"/>
    <property type="evidence" value="ECO:0007669"/>
    <property type="project" value="TreeGrafter"/>
</dbReference>
<evidence type="ECO:0000256" key="8">
    <source>
        <dbReference type="ARBA" id="ARBA00023239"/>
    </source>
</evidence>
<comment type="pathway">
    <text evidence="3 9">Carbohydrate metabolism; pentose and glucuronate interconversion.</text>
</comment>
<evidence type="ECO:0000313" key="10">
    <source>
        <dbReference type="EMBL" id="SCM55480.1"/>
    </source>
</evidence>
<sequence length="417" mass="47923">MFGNHYFKMPIEKTWRWFGFNDTVTLRELKQIGVEGIVTSLHHLKPGEIWEVAEIKRVQDEIGKEGLRWSVVESLPVSEEIKLNSVKSSEHIENYKRSLINLSKCGIDTVCYNFMPVLDWVRTDLQYRDRDGSETMLFDLITFALFDIYILKRAGAERDYSSEILSRAKERYGQMNDDEKEKLAYNIIVYTQGFVNSAVTDSEDYISLFTRALNRYSAIDKAVLRNHFSIFIKEVVPVAEQYGIRLCIHPDDPAFPLLGLPRMAGSIEDFEWIFSQAASVANGFTLCTGSLASRFGNDPVEFVKRFSERIHFVHLRNIQFLNEGSFFESGHIDGSVDMYEVVRLLLNELHTRQKADRSDLRLPMRVDHGKKILSDFSRESNPGYPLIGRLKGLAEISGLIAGVERGMREYTNSNRSK</sequence>
<gene>
    <name evidence="9 10" type="primary">uxuA</name>
    <name evidence="10" type="ORF">ING2E5A_0408</name>
</gene>
<comment type="similarity">
    <text evidence="4 9">Belongs to the mannonate dehydratase family.</text>
</comment>
<keyword evidence="6 9" id="KW-0408">Iron</keyword>